<accession>A0A840HYY6</accession>
<evidence type="ECO:0000313" key="3">
    <source>
        <dbReference type="Proteomes" id="UP000563524"/>
    </source>
</evidence>
<sequence>MSGPSRPTVLTPPGPGRLAAPERSEKPAPAGTAAMAARHVRALREDMLALTGTVESLVREVAALRQDVARLGAQAPTRAEPQAPAPSELAVRVGKVERRLAKLRRRVDWLS</sequence>
<feature type="region of interest" description="Disordered" evidence="1">
    <location>
        <begin position="1"/>
        <end position="35"/>
    </location>
</feature>
<evidence type="ECO:0000313" key="2">
    <source>
        <dbReference type="EMBL" id="MBB4658056.1"/>
    </source>
</evidence>
<evidence type="ECO:0000256" key="1">
    <source>
        <dbReference type="SAM" id="MobiDB-lite"/>
    </source>
</evidence>
<dbReference type="Proteomes" id="UP000563524">
    <property type="component" value="Unassembled WGS sequence"/>
</dbReference>
<dbReference type="AlphaFoldDB" id="A0A840HYY6"/>
<name>A0A840HYY6_9PROT</name>
<keyword evidence="3" id="KW-1185">Reference proteome</keyword>
<comment type="caution">
    <text evidence="2">The sequence shown here is derived from an EMBL/GenBank/DDBJ whole genome shotgun (WGS) entry which is preliminary data.</text>
</comment>
<protein>
    <submittedName>
        <fullName evidence="2">Uncharacterized protein YceH (UPF0502 family)</fullName>
    </submittedName>
</protein>
<organism evidence="2 3">
    <name type="scientific">Parvularcula dongshanensis</name>
    <dbReference type="NCBI Taxonomy" id="1173995"/>
    <lineage>
        <taxon>Bacteria</taxon>
        <taxon>Pseudomonadati</taxon>
        <taxon>Pseudomonadota</taxon>
        <taxon>Alphaproteobacteria</taxon>
        <taxon>Parvularculales</taxon>
        <taxon>Parvularculaceae</taxon>
        <taxon>Parvularcula</taxon>
    </lineage>
</organism>
<dbReference type="EMBL" id="JACHOB010000001">
    <property type="protein sequence ID" value="MBB4658056.1"/>
    <property type="molecule type" value="Genomic_DNA"/>
</dbReference>
<gene>
    <name evidence="2" type="ORF">GGQ59_000556</name>
</gene>
<proteinExistence type="predicted"/>
<dbReference type="RefSeq" id="WP_183815612.1">
    <property type="nucleotide sequence ID" value="NZ_JACHOB010000001.1"/>
</dbReference>
<reference evidence="2 3" key="1">
    <citation type="submission" date="2020-08" db="EMBL/GenBank/DDBJ databases">
        <title>Genomic Encyclopedia of Type Strains, Phase IV (KMG-IV): sequencing the most valuable type-strain genomes for metagenomic binning, comparative biology and taxonomic classification.</title>
        <authorList>
            <person name="Goeker M."/>
        </authorList>
    </citation>
    <scope>NUCLEOTIDE SEQUENCE [LARGE SCALE GENOMIC DNA]</scope>
    <source>
        <strain evidence="2 3">DSM 102850</strain>
    </source>
</reference>